<dbReference type="Proteomes" id="UP000808215">
    <property type="component" value="Unassembled WGS sequence"/>
</dbReference>
<sequence>MPDARLTWHAGSVLPYASLWHTVLRACALNALHPRDLPSCLAHPPANVELIENRGHVDETVLAHALGESPTAFRWSSLGALPCWLDRSLVVPRPRLCLACLAAGYHTALFSIALLDACPIHGMPLVDRCHCGAPFPARLRSLTDYGTAGSCRCGRLHFFTRETCRQPVLTPAATRSLDPVAAWLDAMSTLIRPARLEEALRQPALDGVAWLAAAADTLGLPVPACFRTIPPIEVAAVSCGTEFPVAPSHRPLSQQTIARNDGRTSYWSTTPATTVYRVLARHVRRHLAPGSAHWVAGFIDACDPLVIAEQVGGSRRARQAFVELLWARAAESGIEQRRWPDRPPPAGARGNFVEPVAADCLVRGAADIDAGARDWLACHAARVSLGAAWRDAQARATAAARSGVADWSATTPTTSWRDSAWLARVTPAGLVAFVASSQASSAAANRVDKATRQAADAAQRQGRRDTMWAAIQGACLTWTDDMGWHVIDAIAPADDDLRRRRLLGLPAGRPWCWLYRANDGRFVARGDGARLQVLAATPAAAIAALRRCATDYWRVCQVALPNATSVPVVVPEPLAARPAADYRLFVACVRGERGFWHDACKLAEAARSYRRAQAQVMRPEP</sequence>
<proteinExistence type="predicted"/>
<protein>
    <recommendedName>
        <fullName evidence="3">TniQ protein</fullName>
    </recommendedName>
</protein>
<dbReference type="RefSeq" id="WP_200090902.1">
    <property type="nucleotide sequence ID" value="NZ_JADVKH010000002.1"/>
</dbReference>
<evidence type="ECO:0008006" key="3">
    <source>
        <dbReference type="Google" id="ProtNLM"/>
    </source>
</evidence>
<accession>A0ABS1ANI0</accession>
<evidence type="ECO:0000313" key="1">
    <source>
        <dbReference type="EMBL" id="MBJ9685701.1"/>
    </source>
</evidence>
<dbReference type="EMBL" id="JADVKH010000002">
    <property type="protein sequence ID" value="MBJ9685701.1"/>
    <property type="molecule type" value="Genomic_DNA"/>
</dbReference>
<gene>
    <name evidence="1" type="ORF">I5589_01275</name>
</gene>
<keyword evidence="2" id="KW-1185">Reference proteome</keyword>
<evidence type="ECO:0000313" key="2">
    <source>
        <dbReference type="Proteomes" id="UP000808215"/>
    </source>
</evidence>
<comment type="caution">
    <text evidence="1">The sequence shown here is derived from an EMBL/GenBank/DDBJ whole genome shotgun (WGS) entry which is preliminary data.</text>
</comment>
<reference evidence="1 2" key="1">
    <citation type="submission" date="2020-11" db="EMBL/GenBank/DDBJ databases">
        <title>Enhanced detection system for hospital associated transmission using whole genome sequencing surveillance.</title>
        <authorList>
            <person name="Harrison L.H."/>
            <person name="Van Tyne D."/>
            <person name="Marsh J.W."/>
            <person name="Griffith M.P."/>
            <person name="Snyder D.J."/>
            <person name="Cooper V.S."/>
            <person name="Mustapha M."/>
        </authorList>
    </citation>
    <scope>NUCLEOTIDE SEQUENCE [LARGE SCALE GENOMIC DNA]</scope>
    <source>
        <strain evidence="1 2">BC00020</strain>
    </source>
</reference>
<organism evidence="1 2">
    <name type="scientific">Burkholderia vietnamiensis</name>
    <dbReference type="NCBI Taxonomy" id="60552"/>
    <lineage>
        <taxon>Bacteria</taxon>
        <taxon>Pseudomonadati</taxon>
        <taxon>Pseudomonadota</taxon>
        <taxon>Betaproteobacteria</taxon>
        <taxon>Burkholderiales</taxon>
        <taxon>Burkholderiaceae</taxon>
        <taxon>Burkholderia</taxon>
        <taxon>Burkholderia cepacia complex</taxon>
    </lineage>
</organism>
<name>A0ABS1ANI0_BURVI</name>